<dbReference type="Proteomes" id="UP000008744">
    <property type="component" value="Unassembled WGS sequence"/>
</dbReference>
<feature type="domain" description="SEC7" evidence="2">
    <location>
        <begin position="565"/>
        <end position="806"/>
    </location>
</feature>
<evidence type="ECO:0000259" key="2">
    <source>
        <dbReference type="SMART" id="SM00222"/>
    </source>
</evidence>
<feature type="region of interest" description="Disordered" evidence="1">
    <location>
        <begin position="1606"/>
        <end position="1656"/>
    </location>
</feature>
<name>B4H097_DROPE</name>
<feature type="compositionally biased region" description="Low complexity" evidence="1">
    <location>
        <begin position="1623"/>
        <end position="1656"/>
    </location>
</feature>
<dbReference type="HOGENOM" id="CLU_000867_0_0_1"/>
<feature type="compositionally biased region" description="Polar residues" evidence="1">
    <location>
        <begin position="62"/>
        <end position="80"/>
    </location>
</feature>
<feature type="region of interest" description="Disordered" evidence="1">
    <location>
        <begin position="1015"/>
        <end position="1040"/>
    </location>
</feature>
<feature type="region of interest" description="Disordered" evidence="1">
    <location>
        <begin position="2018"/>
        <end position="2056"/>
    </location>
</feature>
<feature type="compositionally biased region" description="Low complexity" evidence="1">
    <location>
        <begin position="2032"/>
        <end position="2041"/>
    </location>
</feature>
<dbReference type="SUPFAM" id="SSF48425">
    <property type="entry name" value="Sec7 domain"/>
    <property type="match status" value="1"/>
</dbReference>
<proteinExistence type="predicted"/>
<dbReference type="eggNOG" id="KOG1846">
    <property type="taxonomic scope" value="Eukaryota"/>
</dbReference>
<feature type="compositionally biased region" description="Basic residues" evidence="1">
    <location>
        <begin position="2047"/>
        <end position="2056"/>
    </location>
</feature>
<dbReference type="SUPFAM" id="SSF48371">
    <property type="entry name" value="ARM repeat"/>
    <property type="match status" value="1"/>
</dbReference>
<feature type="compositionally biased region" description="Polar residues" evidence="1">
    <location>
        <begin position="2018"/>
        <end position="2031"/>
    </location>
</feature>
<dbReference type="EMBL" id="CH479200">
    <property type="protein sequence ID" value="EDW29692.1"/>
    <property type="molecule type" value="Genomic_DNA"/>
</dbReference>
<gene>
    <name evidence="3" type="primary">Dper\GL14905</name>
    <name evidence="3" type="ORF">Dper_GL14905</name>
</gene>
<dbReference type="InterPro" id="IPR000904">
    <property type="entry name" value="Sec7_dom"/>
</dbReference>
<feature type="compositionally biased region" description="Polar residues" evidence="1">
    <location>
        <begin position="1606"/>
        <end position="1618"/>
    </location>
</feature>
<dbReference type="GO" id="GO:0005085">
    <property type="term" value="F:guanyl-nucleotide exchange factor activity"/>
    <property type="evidence" value="ECO:0007669"/>
    <property type="project" value="InterPro"/>
</dbReference>
<protein>
    <submittedName>
        <fullName evidence="3">GL14905</fullName>
    </submittedName>
</protein>
<feature type="region of interest" description="Disordered" evidence="1">
    <location>
        <begin position="46"/>
        <end position="80"/>
    </location>
</feature>
<dbReference type="InterPro" id="IPR015403">
    <property type="entry name" value="Mon2/Sec7/BIG1-like_HDS"/>
</dbReference>
<evidence type="ECO:0000313" key="3">
    <source>
        <dbReference type="EMBL" id="EDW29692.1"/>
    </source>
</evidence>
<feature type="compositionally biased region" description="Basic and acidic residues" evidence="1">
    <location>
        <begin position="640"/>
        <end position="652"/>
    </location>
</feature>
<sequence length="2206" mass="244431">MKYALTHLPIKGQPPMSEEELRNVRRLAVQKRRKFLRNLEFDKNRNINDAAPSRSSNNSSSKAYNTIPHNGTRHSVSNSNRTQAAARWCESESAGRRAEDGEVAVALLSQCNMEDLFLLIIKESTGTKHNALRQTAQIAYDKLYRQHGIHRDPSHELRSVCFTALQMALDTKRPKFITMGLNGLHRVIKDERFYIGLEPEDDSVWLPSQLLRATNGILPSTSSEDTVVNVLRLFLAMACSPACTLNGRLLIEILSRCGECWEMGSRATKAASLAAASQCLRTFCAFLIEEAEEVKKTAPAGLMTQTQASAVYNEVIPVMQWLCSRLVEPNVNTSPNKKCENHSSLYLTECILTLSSALPRNVHANPHFTSFLWQKFCPTLAAALGSPGRINLDKKFTYKDALHMIENEARGFFTGPGLDGPQARCVYLTAIQLLRIAGAHGSLRPMLEALFHRMLLLPSPQNRTEPLRCVREIFKSPERLIDLAVILYVDKNTAQGCSDEMALFRLLVDAMEECAYGASGSGGSACTEASLQASVECMVALLDSLQVLCSGELTESMISDQIVQVVNSRHDLLKDADYSGPLTYQSMARLPAPYRDAIVEFRQNVFETSSGSESDGEPPNEQDGASNGSGDTEGPEDDEHSSSSDETSRVENRWPYSHLEAPVMPIRTDSDNDRQHARDFARALRQDLVPKLLRLRSCVELDEAMQEFASAVCQENSMNFSDFDYNLTAINADGIYLAIYSSLLLSLQLMRAGYYDQALPAPPNRDILVPMSEQQFVTSVQNTGVLVYLSSPWLCELYQSVTMCNILEAMSRQQLEGTGPRCALVDMLCDAGGLGATQMLSEWQRLQTATQVKHSDDEQHDKRREAAKKLCRRLLTCCWDSMVIVLSSGLGDLQTTSASNKLVALSKRTLRVKAKANKSNGEALYAMCLDGLHSAATLSNSLNLQHLAGKILNLLASNVCQTTGPRISASQAMSMDVVLTGGLNLGSYSADCWPSIFAVCRHVSQLEHEIFSMQNPSISASPGSSRRDLETGEKLSNGNAQDKLNLSSIPIDDDETCVDVYSFLQAPMQSPNTNITCILKVYSGTNETVLLSQCDTSKVLCALSHQAENLFSDAAERLSLPSLCQFLKHLCRASRDQLYKSQVARKGTRVWWPSKGWKKLDSLPMSLLLHRIGDVTLKVFRSSRPLLHVLKVWAITGPHLMDAACHRDRMISKRAIEYIHDIITALLVEQSELPYFHFNEALLKPFENLLSMDTDVDVQDQIVACLYEVVEAHRTEIRSGWRPLFGTLRNARSRMLNMSNIIDIFRVFLDSDNTLVFANAGLDCILCLLSYLEISGGGTNNNNNTCTGSSNGAGGGAAGGGDEDNAFRPTDFLHETLRFLERCSSILGFMYSMPKCPNFHSTYKIKGISYTHIIDANIPSSMENFTYFGNDYLQTRNEQYMISYRSLHIDKDTIVKIDEMDKPSGVLKVWFLLLDGLTNSLIVCPYSHQAPILQTIFKLFKNLLATPGIDFGFYCINHLLVPMIQDWLRYINKTGASWQLIEKNFKHCCCMTTDLVVEFIEKSVPEQRRLGAGTKTRLAQIVHPADNLIYSKLKFVTERIEQQELPNLNLNPTTQAGPDSSRYDSSSSSASEEQSKGCSGVPPASAGAASTSSGSSNLIESPTKISSSATLALKQLLLVLIECAAQSQEAIARISVSCLKHVILSTGMLFNESQWMIACSAIHRACTVTIAPLRQLSFAFHEKSNSFYGDCANVKVAARRDSSLEELARIYSLAQQVFLSDNQREPGQGQGPSGTGPGTGAGSQCKLSDDRSYSFLLYPLNNGFNSNLDNFVIRIPFKNLVVGLLANQMLLQLVAKLLLSRLKCVPQAVSTCIFDNYAGAAATPSHDYDLDFRSKEILLRCVKQYLMSALEFDSRPGLKFLMQKVSNIEYAANLYKQMTSSWMIYYIALVDSHLNDIVVYNLGPEDLNFILESCSRLNTTTVKKKENFVRYLFCLQDAWNLVCELYLSNSALHDLETSSSSSRLRGPEQQSATAAASKKPPMAAPPHHPHPHIHPHAHQMVGKPMCISLNGNGNGTADAEMTEASGSGGSPSKCVQLQEEENVTMTTLISEFQPKCRNNPFDTNRQAKSEAESISPEIEQQRASSILKDSNYKRAALAQLVVASMELLRSLPGEAEENLKLLMTPTIREAFRLVQLQGNELKVNQF</sequence>
<dbReference type="InterPro" id="IPR016024">
    <property type="entry name" value="ARM-type_fold"/>
</dbReference>
<feature type="region of interest" description="Disordered" evidence="1">
    <location>
        <begin position="1782"/>
        <end position="1806"/>
    </location>
</feature>
<evidence type="ECO:0000313" key="4">
    <source>
        <dbReference type="Proteomes" id="UP000008744"/>
    </source>
</evidence>
<dbReference type="OMA" id="CRNNPFD"/>
<dbReference type="GO" id="GO:0032012">
    <property type="term" value="P:regulation of ARF protein signal transduction"/>
    <property type="evidence" value="ECO:0007669"/>
    <property type="project" value="InterPro"/>
</dbReference>
<keyword evidence="4" id="KW-1185">Reference proteome</keyword>
<dbReference type="OrthoDB" id="10002886at2759"/>
<dbReference type="SMART" id="SM00222">
    <property type="entry name" value="Sec7"/>
    <property type="match status" value="1"/>
</dbReference>
<feature type="compositionally biased region" description="Gly residues" evidence="1">
    <location>
        <begin position="1788"/>
        <end position="1801"/>
    </location>
</feature>
<feature type="region of interest" description="Disordered" evidence="1">
    <location>
        <begin position="607"/>
        <end position="654"/>
    </location>
</feature>
<dbReference type="Pfam" id="PF09324">
    <property type="entry name" value="Sec7-like_HDS"/>
    <property type="match status" value="1"/>
</dbReference>
<dbReference type="STRING" id="7234.B4H097"/>
<evidence type="ECO:0000256" key="1">
    <source>
        <dbReference type="SAM" id="MobiDB-lite"/>
    </source>
</evidence>
<organism evidence="4">
    <name type="scientific">Drosophila persimilis</name>
    <name type="common">Fruit fly</name>
    <dbReference type="NCBI Taxonomy" id="7234"/>
    <lineage>
        <taxon>Eukaryota</taxon>
        <taxon>Metazoa</taxon>
        <taxon>Ecdysozoa</taxon>
        <taxon>Arthropoda</taxon>
        <taxon>Hexapoda</taxon>
        <taxon>Insecta</taxon>
        <taxon>Pterygota</taxon>
        <taxon>Neoptera</taxon>
        <taxon>Endopterygota</taxon>
        <taxon>Diptera</taxon>
        <taxon>Brachycera</taxon>
        <taxon>Muscomorpha</taxon>
        <taxon>Ephydroidea</taxon>
        <taxon>Drosophilidae</taxon>
        <taxon>Drosophila</taxon>
        <taxon>Sophophora</taxon>
    </lineage>
</organism>
<feature type="compositionally biased region" description="Polar residues" evidence="1">
    <location>
        <begin position="1015"/>
        <end position="1024"/>
    </location>
</feature>
<reference evidence="3 4" key="1">
    <citation type="journal article" date="2007" name="Nature">
        <title>Evolution of genes and genomes on the Drosophila phylogeny.</title>
        <authorList>
            <consortium name="Drosophila 12 Genomes Consortium"/>
            <person name="Clark A.G."/>
            <person name="Eisen M.B."/>
            <person name="Smith D.R."/>
            <person name="Bergman C.M."/>
            <person name="Oliver B."/>
            <person name="Markow T.A."/>
            <person name="Kaufman T.C."/>
            <person name="Kellis M."/>
            <person name="Gelbart W."/>
            <person name="Iyer V.N."/>
            <person name="Pollard D.A."/>
            <person name="Sackton T.B."/>
            <person name="Larracuente A.M."/>
            <person name="Singh N.D."/>
            <person name="Abad J.P."/>
            <person name="Abt D.N."/>
            <person name="Adryan B."/>
            <person name="Aguade M."/>
            <person name="Akashi H."/>
            <person name="Anderson W.W."/>
            <person name="Aquadro C.F."/>
            <person name="Ardell D.H."/>
            <person name="Arguello R."/>
            <person name="Artieri C.G."/>
            <person name="Barbash D.A."/>
            <person name="Barker D."/>
            <person name="Barsanti P."/>
            <person name="Batterham P."/>
            <person name="Batzoglou S."/>
            <person name="Begun D."/>
            <person name="Bhutkar A."/>
            <person name="Blanco E."/>
            <person name="Bosak S.A."/>
            <person name="Bradley R.K."/>
            <person name="Brand A.D."/>
            <person name="Brent M.R."/>
            <person name="Brooks A.N."/>
            <person name="Brown R.H."/>
            <person name="Butlin R.K."/>
            <person name="Caggese C."/>
            <person name="Calvi B.R."/>
            <person name="Bernardo de Carvalho A."/>
            <person name="Caspi A."/>
            <person name="Castrezana S."/>
            <person name="Celniker S.E."/>
            <person name="Chang J.L."/>
            <person name="Chapple C."/>
            <person name="Chatterji S."/>
            <person name="Chinwalla A."/>
            <person name="Civetta A."/>
            <person name="Clifton S.W."/>
            <person name="Comeron J.M."/>
            <person name="Costello J.C."/>
            <person name="Coyne J.A."/>
            <person name="Daub J."/>
            <person name="David R.G."/>
            <person name="Delcher A.L."/>
            <person name="Delehaunty K."/>
            <person name="Do C.B."/>
            <person name="Ebling H."/>
            <person name="Edwards K."/>
            <person name="Eickbush T."/>
            <person name="Evans J.D."/>
            <person name="Filipski A."/>
            <person name="Findeiss S."/>
            <person name="Freyhult E."/>
            <person name="Fulton L."/>
            <person name="Fulton R."/>
            <person name="Garcia A.C."/>
            <person name="Gardiner A."/>
            <person name="Garfield D.A."/>
            <person name="Garvin B.E."/>
            <person name="Gibson G."/>
            <person name="Gilbert D."/>
            <person name="Gnerre S."/>
            <person name="Godfrey J."/>
            <person name="Good R."/>
            <person name="Gotea V."/>
            <person name="Gravely B."/>
            <person name="Greenberg A.J."/>
            <person name="Griffiths-Jones S."/>
            <person name="Gross S."/>
            <person name="Guigo R."/>
            <person name="Gustafson E.A."/>
            <person name="Haerty W."/>
            <person name="Hahn M.W."/>
            <person name="Halligan D.L."/>
            <person name="Halpern A.L."/>
            <person name="Halter G.M."/>
            <person name="Han M.V."/>
            <person name="Heger A."/>
            <person name="Hillier L."/>
            <person name="Hinrichs A.S."/>
            <person name="Holmes I."/>
            <person name="Hoskins R.A."/>
            <person name="Hubisz M.J."/>
            <person name="Hultmark D."/>
            <person name="Huntley M.A."/>
            <person name="Jaffe D.B."/>
            <person name="Jagadeeshan S."/>
            <person name="Jeck W.R."/>
            <person name="Johnson J."/>
            <person name="Jones C.D."/>
            <person name="Jordan W.C."/>
            <person name="Karpen G.H."/>
            <person name="Kataoka E."/>
            <person name="Keightley P.D."/>
            <person name="Kheradpour P."/>
            <person name="Kirkness E.F."/>
            <person name="Koerich L.B."/>
            <person name="Kristiansen K."/>
            <person name="Kudrna D."/>
            <person name="Kulathinal R.J."/>
            <person name="Kumar S."/>
            <person name="Kwok R."/>
            <person name="Lander E."/>
            <person name="Langley C.H."/>
            <person name="Lapoint R."/>
            <person name="Lazzaro B.P."/>
            <person name="Lee S.J."/>
            <person name="Levesque L."/>
            <person name="Li R."/>
            <person name="Lin C.F."/>
            <person name="Lin M.F."/>
            <person name="Lindblad-Toh K."/>
            <person name="Llopart A."/>
            <person name="Long M."/>
            <person name="Low L."/>
            <person name="Lozovsky E."/>
            <person name="Lu J."/>
            <person name="Luo M."/>
            <person name="Machado C.A."/>
            <person name="Makalowski W."/>
            <person name="Marzo M."/>
            <person name="Matsuda M."/>
            <person name="Matzkin L."/>
            <person name="McAllister B."/>
            <person name="McBride C.S."/>
            <person name="McKernan B."/>
            <person name="McKernan K."/>
            <person name="Mendez-Lago M."/>
            <person name="Minx P."/>
            <person name="Mollenhauer M.U."/>
            <person name="Montooth K."/>
            <person name="Mount S.M."/>
            <person name="Mu X."/>
            <person name="Myers E."/>
            <person name="Negre B."/>
            <person name="Newfeld S."/>
            <person name="Nielsen R."/>
            <person name="Noor M.A."/>
            <person name="O'Grady P."/>
            <person name="Pachter L."/>
            <person name="Papaceit M."/>
            <person name="Parisi M.J."/>
            <person name="Parisi M."/>
            <person name="Parts L."/>
            <person name="Pedersen J.S."/>
            <person name="Pesole G."/>
            <person name="Phillippy A.M."/>
            <person name="Ponting C.P."/>
            <person name="Pop M."/>
            <person name="Porcelli D."/>
            <person name="Powell J.R."/>
            <person name="Prohaska S."/>
            <person name="Pruitt K."/>
            <person name="Puig M."/>
            <person name="Quesneville H."/>
            <person name="Ram K.R."/>
            <person name="Rand D."/>
            <person name="Rasmussen M.D."/>
            <person name="Reed L.K."/>
            <person name="Reenan R."/>
            <person name="Reily A."/>
            <person name="Remington K.A."/>
            <person name="Rieger T.T."/>
            <person name="Ritchie M.G."/>
            <person name="Robin C."/>
            <person name="Rogers Y.H."/>
            <person name="Rohde C."/>
            <person name="Rozas J."/>
            <person name="Rubenfield M.J."/>
            <person name="Ruiz A."/>
            <person name="Russo S."/>
            <person name="Salzberg S.L."/>
            <person name="Sanchez-Gracia A."/>
            <person name="Saranga D.J."/>
            <person name="Sato H."/>
            <person name="Schaeffer S.W."/>
            <person name="Schatz M.C."/>
            <person name="Schlenke T."/>
            <person name="Schwartz R."/>
            <person name="Segarra C."/>
            <person name="Singh R.S."/>
            <person name="Sirot L."/>
            <person name="Sirota M."/>
            <person name="Sisneros N.B."/>
            <person name="Smith C.D."/>
            <person name="Smith T.F."/>
            <person name="Spieth J."/>
            <person name="Stage D.E."/>
            <person name="Stark A."/>
            <person name="Stephan W."/>
            <person name="Strausberg R.L."/>
            <person name="Strempel S."/>
            <person name="Sturgill D."/>
            <person name="Sutton G."/>
            <person name="Sutton G.G."/>
            <person name="Tao W."/>
            <person name="Teichmann S."/>
            <person name="Tobari Y.N."/>
            <person name="Tomimura Y."/>
            <person name="Tsolas J.M."/>
            <person name="Valente V.L."/>
            <person name="Venter E."/>
            <person name="Venter J.C."/>
            <person name="Vicario S."/>
            <person name="Vieira F.G."/>
            <person name="Vilella A.J."/>
            <person name="Villasante A."/>
            <person name="Walenz B."/>
            <person name="Wang J."/>
            <person name="Wasserman M."/>
            <person name="Watts T."/>
            <person name="Wilson D."/>
            <person name="Wilson R.K."/>
            <person name="Wing R.A."/>
            <person name="Wolfner M.F."/>
            <person name="Wong A."/>
            <person name="Wong G.K."/>
            <person name="Wu C.I."/>
            <person name="Wu G."/>
            <person name="Yamamoto D."/>
            <person name="Yang H.P."/>
            <person name="Yang S.P."/>
            <person name="Yorke J.A."/>
            <person name="Yoshida K."/>
            <person name="Zdobnov E."/>
            <person name="Zhang P."/>
            <person name="Zhang Y."/>
            <person name="Zimin A.V."/>
            <person name="Baldwin J."/>
            <person name="Abdouelleil A."/>
            <person name="Abdulkadir J."/>
            <person name="Abebe A."/>
            <person name="Abera B."/>
            <person name="Abreu J."/>
            <person name="Acer S.C."/>
            <person name="Aftuck L."/>
            <person name="Alexander A."/>
            <person name="An P."/>
            <person name="Anderson E."/>
            <person name="Anderson S."/>
            <person name="Arachi H."/>
            <person name="Azer M."/>
            <person name="Bachantsang P."/>
            <person name="Barry A."/>
            <person name="Bayul T."/>
            <person name="Berlin A."/>
            <person name="Bessette D."/>
            <person name="Bloom T."/>
            <person name="Blye J."/>
            <person name="Boguslavskiy L."/>
            <person name="Bonnet C."/>
            <person name="Boukhgalter B."/>
            <person name="Bourzgui I."/>
            <person name="Brown A."/>
            <person name="Cahill P."/>
            <person name="Channer S."/>
            <person name="Cheshatsang Y."/>
            <person name="Chuda L."/>
            <person name="Citroen M."/>
            <person name="Collymore A."/>
            <person name="Cooke P."/>
            <person name="Costello M."/>
            <person name="D'Aco K."/>
            <person name="Daza R."/>
            <person name="De Haan G."/>
            <person name="DeGray S."/>
            <person name="DeMaso C."/>
            <person name="Dhargay N."/>
            <person name="Dooley K."/>
            <person name="Dooley E."/>
            <person name="Doricent M."/>
            <person name="Dorje P."/>
            <person name="Dorjee K."/>
            <person name="Dupes A."/>
            <person name="Elong R."/>
            <person name="Falk J."/>
            <person name="Farina A."/>
            <person name="Faro S."/>
            <person name="Ferguson D."/>
            <person name="Fisher S."/>
            <person name="Foley C.D."/>
            <person name="Franke A."/>
            <person name="Friedrich D."/>
            <person name="Gadbois L."/>
            <person name="Gearin G."/>
            <person name="Gearin C.R."/>
            <person name="Giannoukos G."/>
            <person name="Goode T."/>
            <person name="Graham J."/>
            <person name="Grandbois E."/>
            <person name="Grewal S."/>
            <person name="Gyaltsen K."/>
            <person name="Hafez N."/>
            <person name="Hagos B."/>
            <person name="Hall J."/>
            <person name="Henson C."/>
            <person name="Hollinger A."/>
            <person name="Honan T."/>
            <person name="Huard M.D."/>
            <person name="Hughes L."/>
            <person name="Hurhula B."/>
            <person name="Husby M.E."/>
            <person name="Kamat A."/>
            <person name="Kanga B."/>
            <person name="Kashin S."/>
            <person name="Khazanovich D."/>
            <person name="Kisner P."/>
            <person name="Lance K."/>
            <person name="Lara M."/>
            <person name="Lee W."/>
            <person name="Lennon N."/>
            <person name="Letendre F."/>
            <person name="LeVine R."/>
            <person name="Lipovsky A."/>
            <person name="Liu X."/>
            <person name="Liu J."/>
            <person name="Liu S."/>
            <person name="Lokyitsang T."/>
            <person name="Lokyitsang Y."/>
            <person name="Lubonja R."/>
            <person name="Lui A."/>
            <person name="MacDonald P."/>
            <person name="Magnisalis V."/>
            <person name="Maru K."/>
            <person name="Matthews C."/>
            <person name="McCusker W."/>
            <person name="McDonough S."/>
            <person name="Mehta T."/>
            <person name="Meldrim J."/>
            <person name="Meneus L."/>
            <person name="Mihai O."/>
            <person name="Mihalev A."/>
            <person name="Mihova T."/>
            <person name="Mittelman R."/>
            <person name="Mlenga V."/>
            <person name="Montmayeur A."/>
            <person name="Mulrain L."/>
            <person name="Navidi A."/>
            <person name="Naylor J."/>
            <person name="Negash T."/>
            <person name="Nguyen T."/>
            <person name="Nguyen N."/>
            <person name="Nicol R."/>
            <person name="Norbu C."/>
            <person name="Norbu N."/>
            <person name="Novod N."/>
            <person name="O'Neill B."/>
            <person name="Osman S."/>
            <person name="Markiewicz E."/>
            <person name="Oyono O.L."/>
            <person name="Patti C."/>
            <person name="Phunkhang P."/>
            <person name="Pierre F."/>
            <person name="Priest M."/>
            <person name="Raghuraman S."/>
            <person name="Rege F."/>
            <person name="Reyes R."/>
            <person name="Rise C."/>
            <person name="Rogov P."/>
            <person name="Ross K."/>
            <person name="Ryan E."/>
            <person name="Settipalli S."/>
            <person name="Shea T."/>
            <person name="Sherpa N."/>
            <person name="Shi L."/>
            <person name="Shih D."/>
            <person name="Sparrow T."/>
            <person name="Spaulding J."/>
            <person name="Stalker J."/>
            <person name="Stange-Thomann N."/>
            <person name="Stavropoulos S."/>
            <person name="Stone C."/>
            <person name="Strader C."/>
            <person name="Tesfaye S."/>
            <person name="Thomson T."/>
            <person name="Thoulutsang Y."/>
            <person name="Thoulutsang D."/>
            <person name="Topham K."/>
            <person name="Topping I."/>
            <person name="Tsamla T."/>
            <person name="Vassiliev H."/>
            <person name="Vo A."/>
            <person name="Wangchuk T."/>
            <person name="Wangdi T."/>
            <person name="Weiand M."/>
            <person name="Wilkinson J."/>
            <person name="Wilson A."/>
            <person name="Yadav S."/>
            <person name="Young G."/>
            <person name="Yu Q."/>
            <person name="Zembek L."/>
            <person name="Zhong D."/>
            <person name="Zimmer A."/>
            <person name="Zwirko Z."/>
            <person name="Jaffe D.B."/>
            <person name="Alvarez P."/>
            <person name="Brockman W."/>
            <person name="Butler J."/>
            <person name="Chin C."/>
            <person name="Gnerre S."/>
            <person name="Grabherr M."/>
            <person name="Kleber M."/>
            <person name="Mauceli E."/>
            <person name="MacCallum I."/>
        </authorList>
    </citation>
    <scope>NUCLEOTIDE SEQUENCE [LARGE SCALE GENOMIC DNA]</scope>
    <source>
        <strain evidence="4">MSH-3 / Tucson 14011-0111.49</strain>
    </source>
</reference>
<accession>B4H097</accession>
<dbReference type="InterPro" id="IPR035999">
    <property type="entry name" value="Sec7_dom_sf"/>
</dbReference>
<dbReference type="PhylomeDB" id="B4H097"/>